<protein>
    <recommendedName>
        <fullName evidence="1">RelA/SpoT domain-containing protein</fullName>
    </recommendedName>
</protein>
<accession>A0A1J4VF08</accession>
<dbReference type="SMART" id="SM00954">
    <property type="entry name" value="RelA_SpoT"/>
    <property type="match status" value="1"/>
</dbReference>
<evidence type="ECO:0000259" key="1">
    <source>
        <dbReference type="SMART" id="SM00954"/>
    </source>
</evidence>
<gene>
    <name evidence="2" type="ORF">AUJ44_01760</name>
</gene>
<comment type="caution">
    <text evidence="2">The sequence shown here is derived from an EMBL/GenBank/DDBJ whole genome shotgun (WGS) entry which is preliminary data.</text>
</comment>
<dbReference type="InterPro" id="IPR007685">
    <property type="entry name" value="RelA_SpoT"/>
</dbReference>
<evidence type="ECO:0000313" key="2">
    <source>
        <dbReference type="EMBL" id="OIO32775.1"/>
    </source>
</evidence>
<reference evidence="2 3" key="1">
    <citation type="journal article" date="2016" name="Environ. Microbiol.">
        <title>Genomic resolution of a cold subsurface aquifer community provides metabolic insights for novel microbes adapted to high CO concentrations.</title>
        <authorList>
            <person name="Probst A.J."/>
            <person name="Castelle C.J."/>
            <person name="Singh A."/>
            <person name="Brown C.T."/>
            <person name="Anantharaman K."/>
            <person name="Sharon I."/>
            <person name="Hug L.A."/>
            <person name="Burstein D."/>
            <person name="Emerson J.B."/>
            <person name="Thomas B.C."/>
            <person name="Banfield J.F."/>
        </authorList>
    </citation>
    <scope>NUCLEOTIDE SEQUENCE [LARGE SCALE GENOMIC DNA]</scope>
    <source>
        <strain evidence="2">CG1_02_47_685</strain>
    </source>
</reference>
<organism evidence="2 3">
    <name type="scientific">Candidatus Nomurabacteria bacterium CG1_02_47_685</name>
    <dbReference type="NCBI Taxonomy" id="1805282"/>
    <lineage>
        <taxon>Bacteria</taxon>
        <taxon>Candidatus Nomuraibacteriota</taxon>
    </lineage>
</organism>
<dbReference type="STRING" id="1805282.AUJ44_01760"/>
<dbReference type="CDD" id="cd05399">
    <property type="entry name" value="NT_Rel-Spo_like"/>
    <property type="match status" value="1"/>
</dbReference>
<feature type="domain" description="RelA/SpoT" evidence="1">
    <location>
        <begin position="50"/>
        <end position="167"/>
    </location>
</feature>
<sequence>MLHSNKRKEVYDAKNPHTLYRNRIQCSINILANEIRAIAEKISHNPQVTPRVKNIEALRRKMRFYKTHNVSRINDVYGIRVLVASVSEVYAILERITKAFHGYLEHDYIANPKTRPNDPALEGKVLRLLQFIAYRNGVPFEIQITTYEFHAMNELLHEAYHKRKYDGLE</sequence>
<dbReference type="AlphaFoldDB" id="A0A1J4VF08"/>
<dbReference type="InterPro" id="IPR043519">
    <property type="entry name" value="NT_sf"/>
</dbReference>
<evidence type="ECO:0000313" key="3">
    <source>
        <dbReference type="Proteomes" id="UP000183206"/>
    </source>
</evidence>
<dbReference type="EMBL" id="MNVO01000027">
    <property type="protein sequence ID" value="OIO32775.1"/>
    <property type="molecule type" value="Genomic_DNA"/>
</dbReference>
<dbReference type="Proteomes" id="UP000183206">
    <property type="component" value="Unassembled WGS sequence"/>
</dbReference>
<dbReference type="GO" id="GO:0015969">
    <property type="term" value="P:guanosine tetraphosphate metabolic process"/>
    <property type="evidence" value="ECO:0007669"/>
    <property type="project" value="InterPro"/>
</dbReference>
<dbReference type="SUPFAM" id="SSF81301">
    <property type="entry name" value="Nucleotidyltransferase"/>
    <property type="match status" value="1"/>
</dbReference>
<dbReference type="Gene3D" id="3.30.460.10">
    <property type="entry name" value="Beta Polymerase, domain 2"/>
    <property type="match status" value="1"/>
</dbReference>
<name>A0A1J4VF08_9BACT</name>
<dbReference type="Pfam" id="PF04607">
    <property type="entry name" value="RelA_SpoT"/>
    <property type="match status" value="1"/>
</dbReference>
<proteinExistence type="predicted"/>